<dbReference type="InterPro" id="IPR007219">
    <property type="entry name" value="XnlR_reg_dom"/>
</dbReference>
<dbReference type="CDD" id="cd12148">
    <property type="entry name" value="fungal_TF_MHR"/>
    <property type="match status" value="1"/>
</dbReference>
<feature type="compositionally biased region" description="Low complexity" evidence="4">
    <location>
        <begin position="764"/>
        <end position="778"/>
    </location>
</feature>
<dbReference type="EMBL" id="JAGTJQ010000011">
    <property type="protein sequence ID" value="KAH7018400.1"/>
    <property type="molecule type" value="Genomic_DNA"/>
</dbReference>
<feature type="compositionally biased region" description="Low complexity" evidence="4">
    <location>
        <begin position="84"/>
        <end position="93"/>
    </location>
</feature>
<dbReference type="PANTHER" id="PTHR31001:SF40">
    <property type="entry name" value="ZN(II)2CYS6 TRANSCRIPTION FACTOR (EUROFUNG)"/>
    <property type="match status" value="1"/>
</dbReference>
<dbReference type="GO" id="GO:0003677">
    <property type="term" value="F:DNA binding"/>
    <property type="evidence" value="ECO:0007669"/>
    <property type="project" value="InterPro"/>
</dbReference>
<feature type="domain" description="Zn(2)-C6 fungal-type" evidence="5">
    <location>
        <begin position="33"/>
        <end position="64"/>
    </location>
</feature>
<gene>
    <name evidence="6" type="ORF">B0I36DRAFT_335899</name>
</gene>
<dbReference type="SUPFAM" id="SSF57701">
    <property type="entry name" value="Zn2/Cys6 DNA-binding domain"/>
    <property type="match status" value="1"/>
</dbReference>
<sequence>MMDTPSLLRELRPHPSNVTRPSVGRRRNGRLSSCEPCRKSKLSCNHETPCSRCLRRRMGDQCVYHPHPLEQNKSAPPDSGRLATPVSSTSDTPTSEHTRSIPVSEAISPSISDSDEQAIHNEHNPGYVGVTSYSTIFSDGFADLTVEPSNDHKCKIQESVTEKNMERSCEVLSFLQNRALVDDFADMFNQLEEDGGLLGRPILETWQKGMWETHGETLARQDRGEVRKLARLLWDNSHRLPPMSKDMSARQWAEGDTGMGLRWVTVGLIAAMVGLAAQQVLETHVLFRKHRVERKALLGQMGAVMSSCLDFYRQCDIIDLRLAWLVLAMSLMPSPNKGTFSYESYRESSELNDIIITMGLHQPPRTEVPLFHAELRKRTFLCAYAREIATATFLGRPPRLSHRYSTVEAPYDLSDDELFLDPPELAKVIANLDPMGFNREGKFRRSAYERGWISVTTTREDILDLALGKYTPEETIAAAARIQRTFRDTWATYPEYITRVCTEKLTMLRERQVAENLTPLQTLLQYSARHVRLSTELLLQLVLIRKVNSHSSKVNNSTATAASSQIPEIKPDTMIRIASDLLSGCLDLSQNNVLMYNFPQDISAFLGSQGMRAAAIVGVELLKQEQRLQRLQMQGLRLAEPPLLPRSRTIQDLAVFASRLEAVDPSDGMSAICTQGRKVIGRILDKLLTPEFSSAGVPVSLSNGGGGGGDRKPPSSAAAEPSNSQHQHQQQRGSLPSQTQASPQHQPSAAAQAYNHTDRQKQEQSSLPRSAASSIAAPSQSLHIHPSVLGINNSAAADHIHDPAPSPLATLANAAAVDASSCNLPPSVALDFSGPHPLSHPQLGTTDYYDTAMPDASSESAAARPQDTDLWNFVYGTTEAPFLGYDHDFMAWLENMDFDGVI</sequence>
<dbReference type="GO" id="GO:0006351">
    <property type="term" value="P:DNA-templated transcription"/>
    <property type="evidence" value="ECO:0007669"/>
    <property type="project" value="InterPro"/>
</dbReference>
<protein>
    <recommendedName>
        <fullName evidence="5">Zn(2)-C6 fungal-type domain-containing protein</fullName>
    </recommendedName>
</protein>
<dbReference type="RefSeq" id="XP_046006667.1">
    <property type="nucleotide sequence ID" value="XM_046155539.1"/>
</dbReference>
<dbReference type="InterPro" id="IPR001138">
    <property type="entry name" value="Zn2Cys6_DnaBD"/>
</dbReference>
<dbReference type="CDD" id="cd00067">
    <property type="entry name" value="GAL4"/>
    <property type="match status" value="1"/>
</dbReference>
<comment type="caution">
    <text evidence="6">The sequence shown here is derived from an EMBL/GenBank/DDBJ whole genome shotgun (WGS) entry which is preliminary data.</text>
</comment>
<evidence type="ECO:0000256" key="2">
    <source>
        <dbReference type="ARBA" id="ARBA00022723"/>
    </source>
</evidence>
<feature type="compositionally biased region" description="Low complexity" evidence="4">
    <location>
        <begin position="736"/>
        <end position="753"/>
    </location>
</feature>
<keyword evidence="7" id="KW-1185">Reference proteome</keyword>
<organism evidence="6 7">
    <name type="scientific">Microdochium trichocladiopsis</name>
    <dbReference type="NCBI Taxonomy" id="1682393"/>
    <lineage>
        <taxon>Eukaryota</taxon>
        <taxon>Fungi</taxon>
        <taxon>Dikarya</taxon>
        <taxon>Ascomycota</taxon>
        <taxon>Pezizomycotina</taxon>
        <taxon>Sordariomycetes</taxon>
        <taxon>Xylariomycetidae</taxon>
        <taxon>Xylariales</taxon>
        <taxon>Microdochiaceae</taxon>
        <taxon>Microdochium</taxon>
    </lineage>
</organism>
<dbReference type="GO" id="GO:0005634">
    <property type="term" value="C:nucleus"/>
    <property type="evidence" value="ECO:0007669"/>
    <property type="project" value="UniProtKB-SubCell"/>
</dbReference>
<dbReference type="PANTHER" id="PTHR31001">
    <property type="entry name" value="UNCHARACTERIZED TRANSCRIPTIONAL REGULATORY PROTEIN"/>
    <property type="match status" value="1"/>
</dbReference>
<dbReference type="SMART" id="SM00066">
    <property type="entry name" value="GAL4"/>
    <property type="match status" value="1"/>
</dbReference>
<dbReference type="GO" id="GO:0000981">
    <property type="term" value="F:DNA-binding transcription factor activity, RNA polymerase II-specific"/>
    <property type="evidence" value="ECO:0007669"/>
    <property type="project" value="InterPro"/>
</dbReference>
<dbReference type="Pfam" id="PF04082">
    <property type="entry name" value="Fungal_trans"/>
    <property type="match status" value="1"/>
</dbReference>
<keyword evidence="3" id="KW-0539">Nucleus</keyword>
<feature type="region of interest" description="Disordered" evidence="4">
    <location>
        <begin position="65"/>
        <end position="123"/>
    </location>
</feature>
<evidence type="ECO:0000259" key="5">
    <source>
        <dbReference type="PROSITE" id="PS50048"/>
    </source>
</evidence>
<dbReference type="InterPro" id="IPR050613">
    <property type="entry name" value="Sec_Metabolite_Reg"/>
</dbReference>
<evidence type="ECO:0000313" key="6">
    <source>
        <dbReference type="EMBL" id="KAH7018400.1"/>
    </source>
</evidence>
<dbReference type="Proteomes" id="UP000756346">
    <property type="component" value="Unassembled WGS sequence"/>
</dbReference>
<feature type="region of interest" description="Disordered" evidence="4">
    <location>
        <begin position="841"/>
        <end position="864"/>
    </location>
</feature>
<comment type="subcellular location">
    <subcellularLocation>
        <location evidence="1">Nucleus</location>
    </subcellularLocation>
</comment>
<feature type="region of interest" description="Disordered" evidence="4">
    <location>
        <begin position="1"/>
        <end position="39"/>
    </location>
</feature>
<dbReference type="PROSITE" id="PS50048">
    <property type="entry name" value="ZN2_CY6_FUNGAL_2"/>
    <property type="match status" value="1"/>
</dbReference>
<dbReference type="Gene3D" id="4.10.240.10">
    <property type="entry name" value="Zn(2)-C6 fungal-type DNA-binding domain"/>
    <property type="match status" value="1"/>
</dbReference>
<dbReference type="OrthoDB" id="4898680at2759"/>
<proteinExistence type="predicted"/>
<dbReference type="GO" id="GO:0008270">
    <property type="term" value="F:zinc ion binding"/>
    <property type="evidence" value="ECO:0007669"/>
    <property type="project" value="InterPro"/>
</dbReference>
<evidence type="ECO:0000256" key="1">
    <source>
        <dbReference type="ARBA" id="ARBA00004123"/>
    </source>
</evidence>
<feature type="region of interest" description="Disordered" evidence="4">
    <location>
        <begin position="695"/>
        <end position="778"/>
    </location>
</feature>
<feature type="compositionally biased region" description="Polar residues" evidence="4">
    <location>
        <begin position="723"/>
        <end position="735"/>
    </location>
</feature>
<reference evidence="6" key="1">
    <citation type="journal article" date="2021" name="Nat. Commun.">
        <title>Genetic determinants of endophytism in the Arabidopsis root mycobiome.</title>
        <authorList>
            <person name="Mesny F."/>
            <person name="Miyauchi S."/>
            <person name="Thiergart T."/>
            <person name="Pickel B."/>
            <person name="Atanasova L."/>
            <person name="Karlsson M."/>
            <person name="Huettel B."/>
            <person name="Barry K.W."/>
            <person name="Haridas S."/>
            <person name="Chen C."/>
            <person name="Bauer D."/>
            <person name="Andreopoulos W."/>
            <person name="Pangilinan J."/>
            <person name="LaButti K."/>
            <person name="Riley R."/>
            <person name="Lipzen A."/>
            <person name="Clum A."/>
            <person name="Drula E."/>
            <person name="Henrissat B."/>
            <person name="Kohler A."/>
            <person name="Grigoriev I.V."/>
            <person name="Martin F.M."/>
            <person name="Hacquard S."/>
        </authorList>
    </citation>
    <scope>NUCLEOTIDE SEQUENCE</scope>
    <source>
        <strain evidence="6">MPI-CAGE-CH-0230</strain>
    </source>
</reference>
<dbReference type="InterPro" id="IPR036864">
    <property type="entry name" value="Zn2-C6_fun-type_DNA-bd_sf"/>
</dbReference>
<dbReference type="GeneID" id="70185085"/>
<dbReference type="AlphaFoldDB" id="A0A9P8XV07"/>
<accession>A0A9P8XV07</accession>
<keyword evidence="2" id="KW-0479">Metal-binding</keyword>
<name>A0A9P8XV07_9PEZI</name>
<evidence type="ECO:0000256" key="3">
    <source>
        <dbReference type="ARBA" id="ARBA00023242"/>
    </source>
</evidence>
<evidence type="ECO:0000256" key="4">
    <source>
        <dbReference type="SAM" id="MobiDB-lite"/>
    </source>
</evidence>
<dbReference type="PROSITE" id="PS00463">
    <property type="entry name" value="ZN2_CY6_FUNGAL_1"/>
    <property type="match status" value="1"/>
</dbReference>
<evidence type="ECO:0000313" key="7">
    <source>
        <dbReference type="Proteomes" id="UP000756346"/>
    </source>
</evidence>
<dbReference type="Pfam" id="PF00172">
    <property type="entry name" value="Zn_clus"/>
    <property type="match status" value="1"/>
</dbReference>